<reference evidence="2" key="1">
    <citation type="submission" date="2025-08" db="UniProtKB">
        <authorList>
            <consortium name="Ensembl"/>
        </authorList>
    </citation>
    <scope>IDENTIFICATION</scope>
</reference>
<reference evidence="2" key="2">
    <citation type="submission" date="2025-09" db="UniProtKB">
        <authorList>
            <consortium name="Ensembl"/>
        </authorList>
    </citation>
    <scope>IDENTIFICATION</scope>
</reference>
<sequence>MGSSPAVLSLQGLREGKGLTTPTYPAGSNCPRVFLPTPCYRGFSLRPTQAALKRLQPAELPRTRPGRALTNCPSSMPMTAEPSASWYTSLRRQAGRASMVLLRGGEGTQRARAGAQTSLHVPYGAGEGERLDIYYPTEPSGTFPALVYIHGGYWQCLSPSPLPDGPWGLETRRR</sequence>
<feature type="region of interest" description="Disordered" evidence="1">
    <location>
        <begin position="1"/>
        <end position="21"/>
    </location>
</feature>
<dbReference type="Proteomes" id="UP000694551">
    <property type="component" value="Unplaced"/>
</dbReference>
<protein>
    <recommendedName>
        <fullName evidence="4">Alpha/beta hydrolase fold-3 domain-containing protein</fullName>
    </recommendedName>
</protein>
<evidence type="ECO:0008006" key="4">
    <source>
        <dbReference type="Google" id="ProtNLM"/>
    </source>
</evidence>
<dbReference type="Ensembl" id="ENSSOCT00000007408.1">
    <property type="protein sequence ID" value="ENSSOCP00000007229.1"/>
    <property type="gene ID" value="ENSSOCG00000005543.1"/>
</dbReference>
<name>A0A8D0EZD0_STROC</name>
<proteinExistence type="predicted"/>
<dbReference type="AlphaFoldDB" id="A0A8D0EZD0"/>
<evidence type="ECO:0000256" key="1">
    <source>
        <dbReference type="SAM" id="MobiDB-lite"/>
    </source>
</evidence>
<evidence type="ECO:0000313" key="2">
    <source>
        <dbReference type="Ensembl" id="ENSSOCP00000007229.1"/>
    </source>
</evidence>
<accession>A0A8D0EZD0</accession>
<dbReference type="Gene3D" id="3.40.50.1820">
    <property type="entry name" value="alpha/beta hydrolase"/>
    <property type="match status" value="1"/>
</dbReference>
<organism evidence="2 3">
    <name type="scientific">Strix occidentalis caurina</name>
    <name type="common">northern spotted owl</name>
    <dbReference type="NCBI Taxonomy" id="311401"/>
    <lineage>
        <taxon>Eukaryota</taxon>
        <taxon>Metazoa</taxon>
        <taxon>Chordata</taxon>
        <taxon>Craniata</taxon>
        <taxon>Vertebrata</taxon>
        <taxon>Euteleostomi</taxon>
        <taxon>Archelosauria</taxon>
        <taxon>Archosauria</taxon>
        <taxon>Dinosauria</taxon>
        <taxon>Saurischia</taxon>
        <taxon>Theropoda</taxon>
        <taxon>Coelurosauria</taxon>
        <taxon>Aves</taxon>
        <taxon>Neognathae</taxon>
        <taxon>Neoaves</taxon>
        <taxon>Telluraves</taxon>
        <taxon>Strigiformes</taxon>
        <taxon>Strigidae</taxon>
        <taxon>Strix</taxon>
    </lineage>
</organism>
<evidence type="ECO:0000313" key="3">
    <source>
        <dbReference type="Proteomes" id="UP000694551"/>
    </source>
</evidence>
<dbReference type="InterPro" id="IPR029058">
    <property type="entry name" value="AB_hydrolase_fold"/>
</dbReference>
<dbReference type="SUPFAM" id="SSF53474">
    <property type="entry name" value="alpha/beta-Hydrolases"/>
    <property type="match status" value="1"/>
</dbReference>
<keyword evidence="3" id="KW-1185">Reference proteome</keyword>